<dbReference type="InterPro" id="IPR015421">
    <property type="entry name" value="PyrdxlP-dep_Trfase_major"/>
</dbReference>
<keyword evidence="8" id="KW-0746">Sphingolipid metabolism</keyword>
<evidence type="ECO:0000313" key="13">
    <source>
        <dbReference type="Proteomes" id="UP000095009"/>
    </source>
</evidence>
<evidence type="ECO:0000259" key="11">
    <source>
        <dbReference type="Pfam" id="PF00155"/>
    </source>
</evidence>
<dbReference type="OrthoDB" id="3168162at2759"/>
<dbReference type="PANTHER" id="PTHR13693:SF2">
    <property type="entry name" value="SERINE PALMITOYLTRANSFERASE 1"/>
    <property type="match status" value="1"/>
</dbReference>
<evidence type="ECO:0000256" key="2">
    <source>
        <dbReference type="ARBA" id="ARBA00004760"/>
    </source>
</evidence>
<protein>
    <recommendedName>
        <fullName evidence="5">serine C-palmitoyltransferase</fullName>
        <ecNumber evidence="5">2.3.1.50</ecNumber>
    </recommendedName>
</protein>
<reference evidence="12 13" key="1">
    <citation type="journal article" date="2016" name="Proc. Natl. Acad. Sci. U.S.A.">
        <title>Comparative genomics of biotechnologically important yeasts.</title>
        <authorList>
            <person name="Riley R."/>
            <person name="Haridas S."/>
            <person name="Wolfe K.H."/>
            <person name="Lopes M.R."/>
            <person name="Hittinger C.T."/>
            <person name="Goeker M."/>
            <person name="Salamov A.A."/>
            <person name="Wisecaver J.H."/>
            <person name="Long T.M."/>
            <person name="Calvey C.H."/>
            <person name="Aerts A.L."/>
            <person name="Barry K.W."/>
            <person name="Choi C."/>
            <person name="Clum A."/>
            <person name="Coughlan A.Y."/>
            <person name="Deshpande S."/>
            <person name="Douglass A.P."/>
            <person name="Hanson S.J."/>
            <person name="Klenk H.-P."/>
            <person name="LaButti K.M."/>
            <person name="Lapidus A."/>
            <person name="Lindquist E.A."/>
            <person name="Lipzen A.M."/>
            <person name="Meier-Kolthoff J.P."/>
            <person name="Ohm R.A."/>
            <person name="Otillar R.P."/>
            <person name="Pangilinan J.L."/>
            <person name="Peng Y."/>
            <person name="Rokas A."/>
            <person name="Rosa C.A."/>
            <person name="Scheuner C."/>
            <person name="Sibirny A.A."/>
            <person name="Slot J.C."/>
            <person name="Stielow J.B."/>
            <person name="Sun H."/>
            <person name="Kurtzman C.P."/>
            <person name="Blackwell M."/>
            <person name="Grigoriev I.V."/>
            <person name="Jeffries T.W."/>
        </authorList>
    </citation>
    <scope>NUCLEOTIDE SEQUENCE [LARGE SCALE GENOMIC DNA]</scope>
    <source>
        <strain evidence="12 13">DSM 6958</strain>
    </source>
</reference>
<comment type="pathway">
    <text evidence="3">Sphingolipid metabolism.</text>
</comment>
<dbReference type="PANTHER" id="PTHR13693">
    <property type="entry name" value="CLASS II AMINOTRANSFERASE/8-AMINO-7-OXONONANOATE SYNTHASE"/>
    <property type="match status" value="1"/>
</dbReference>
<evidence type="ECO:0000256" key="4">
    <source>
        <dbReference type="ARBA" id="ARBA00008392"/>
    </source>
</evidence>
<keyword evidence="9" id="KW-0443">Lipid metabolism</keyword>
<evidence type="ECO:0000256" key="5">
    <source>
        <dbReference type="ARBA" id="ARBA00013220"/>
    </source>
</evidence>
<keyword evidence="13" id="KW-1185">Reference proteome</keyword>
<evidence type="ECO:0000256" key="8">
    <source>
        <dbReference type="ARBA" id="ARBA00022919"/>
    </source>
</evidence>
<comment type="pathway">
    <text evidence="2">Lipid metabolism; sphingolipid metabolism.</text>
</comment>
<comment type="cofactor">
    <cofactor evidence="1">
        <name>pyridoxal 5'-phosphate</name>
        <dbReference type="ChEBI" id="CHEBI:597326"/>
    </cofactor>
</comment>
<dbReference type="GO" id="GO:0005783">
    <property type="term" value="C:endoplasmic reticulum"/>
    <property type="evidence" value="ECO:0007669"/>
    <property type="project" value="TreeGrafter"/>
</dbReference>
<gene>
    <name evidence="12" type="ORF">NADFUDRAFT_24617</name>
</gene>
<evidence type="ECO:0000256" key="9">
    <source>
        <dbReference type="ARBA" id="ARBA00023098"/>
    </source>
</evidence>
<evidence type="ECO:0000256" key="3">
    <source>
        <dbReference type="ARBA" id="ARBA00004991"/>
    </source>
</evidence>
<dbReference type="GO" id="GO:0046513">
    <property type="term" value="P:ceramide biosynthetic process"/>
    <property type="evidence" value="ECO:0007669"/>
    <property type="project" value="TreeGrafter"/>
</dbReference>
<dbReference type="STRING" id="857566.A0A1E3PKD2"/>
<dbReference type="GO" id="GO:0030170">
    <property type="term" value="F:pyridoxal phosphate binding"/>
    <property type="evidence" value="ECO:0007669"/>
    <property type="project" value="InterPro"/>
</dbReference>
<keyword evidence="6 12" id="KW-0808">Transferase</keyword>
<evidence type="ECO:0000256" key="7">
    <source>
        <dbReference type="ARBA" id="ARBA00022898"/>
    </source>
</evidence>
<accession>A0A1E3PKD2</accession>
<keyword evidence="10" id="KW-0012">Acyltransferase</keyword>
<dbReference type="Pfam" id="PF00155">
    <property type="entry name" value="Aminotran_1_2"/>
    <property type="match status" value="1"/>
</dbReference>
<dbReference type="InterPro" id="IPR050087">
    <property type="entry name" value="AON_synthase_class-II"/>
</dbReference>
<evidence type="ECO:0000256" key="1">
    <source>
        <dbReference type="ARBA" id="ARBA00001933"/>
    </source>
</evidence>
<dbReference type="EC" id="2.3.1.50" evidence="5"/>
<dbReference type="InterPro" id="IPR015424">
    <property type="entry name" value="PyrdxlP-dep_Trfase"/>
</dbReference>
<dbReference type="GO" id="GO:0046512">
    <property type="term" value="P:sphingosine biosynthetic process"/>
    <property type="evidence" value="ECO:0007669"/>
    <property type="project" value="TreeGrafter"/>
</dbReference>
<dbReference type="InterPro" id="IPR004839">
    <property type="entry name" value="Aminotransferase_I/II_large"/>
</dbReference>
<name>A0A1E3PKD2_9ASCO</name>
<keyword evidence="7" id="KW-0663">Pyridoxal phosphate</keyword>
<evidence type="ECO:0000256" key="10">
    <source>
        <dbReference type="ARBA" id="ARBA00023315"/>
    </source>
</evidence>
<dbReference type="SUPFAM" id="SSF53383">
    <property type="entry name" value="PLP-dependent transferases"/>
    <property type="match status" value="1"/>
</dbReference>
<dbReference type="GO" id="GO:0004758">
    <property type="term" value="F:serine C-palmitoyltransferase activity"/>
    <property type="evidence" value="ECO:0007669"/>
    <property type="project" value="TreeGrafter"/>
</dbReference>
<comment type="similarity">
    <text evidence="4">Belongs to the class-II pyridoxal-phosphate-dependent aminotransferase family.</text>
</comment>
<dbReference type="AlphaFoldDB" id="A0A1E3PKD2"/>
<evidence type="ECO:0000313" key="12">
    <source>
        <dbReference type="EMBL" id="ODQ65901.1"/>
    </source>
</evidence>
<dbReference type="Gene3D" id="3.40.640.10">
    <property type="entry name" value="Type I PLP-dependent aspartate aminotransferase-like (Major domain)"/>
    <property type="match status" value="1"/>
</dbReference>
<proteinExistence type="inferred from homology"/>
<dbReference type="EMBL" id="KV454409">
    <property type="protein sequence ID" value="ODQ65901.1"/>
    <property type="molecule type" value="Genomic_DNA"/>
</dbReference>
<dbReference type="Proteomes" id="UP000095009">
    <property type="component" value="Unassembled WGS sequence"/>
</dbReference>
<sequence>MDQSVINDWVSYINDATVVTGDFFRSLPGSSIIIRYIKSSYQDDPIRSIWEALLFIFAVHYFLASKKSYLKKNYVPLSEREVDELVNEWEPEPLVQPLQKSEQWDLSSIPVIHGAAGVKVNAVLNTTGTTKPKQVLNCASNDFLSFANDESIKAKAVEVIRQYGVGSCGPPGFYGQQKAHISFESTISKFMGAQDAIVYAQAFNTGTSVIPSFLKRGDIVIADAGINLSVQKGIQMSRVTVRWYQHNDMKDLEKVLEQTNKEFRKRPLTRRFIITEALFENSGDSPDLQKIVELKYKYKYRLMLDETWSLGILGKTGRGLLEEYPLVSRDDIEITFGSMAHALGGGGGYCIGSRSVVKHQRIGSLAVVFSASMPAYLAVCAEAAIEELSDTSSGRMAKLHKNAVRLNEILATANLRSKNKLTIISRPDSPYILVKISEKYVDENYGAMEKKLQEITDECFKEGIMITRSKRLQQYEVIPIEHTLKICASIDHSENDLNFIGSILFKAVNKVLP</sequence>
<dbReference type="Gene3D" id="3.90.1150.10">
    <property type="entry name" value="Aspartate Aminotransferase, domain 1"/>
    <property type="match status" value="1"/>
</dbReference>
<organism evidence="12 13">
    <name type="scientific">Nadsonia fulvescens var. elongata DSM 6958</name>
    <dbReference type="NCBI Taxonomy" id="857566"/>
    <lineage>
        <taxon>Eukaryota</taxon>
        <taxon>Fungi</taxon>
        <taxon>Dikarya</taxon>
        <taxon>Ascomycota</taxon>
        <taxon>Saccharomycotina</taxon>
        <taxon>Dipodascomycetes</taxon>
        <taxon>Dipodascales</taxon>
        <taxon>Dipodascales incertae sedis</taxon>
        <taxon>Nadsonia</taxon>
    </lineage>
</organism>
<dbReference type="InterPro" id="IPR015422">
    <property type="entry name" value="PyrdxlP-dep_Trfase_small"/>
</dbReference>
<feature type="domain" description="Aminotransferase class I/classII large" evidence="11">
    <location>
        <begin position="134"/>
        <end position="494"/>
    </location>
</feature>
<evidence type="ECO:0000256" key="6">
    <source>
        <dbReference type="ARBA" id="ARBA00022679"/>
    </source>
</evidence>
<dbReference type="GO" id="GO:0016020">
    <property type="term" value="C:membrane"/>
    <property type="evidence" value="ECO:0007669"/>
    <property type="project" value="GOC"/>
</dbReference>